<protein>
    <submittedName>
        <fullName evidence="1">Uncharacterized protein</fullName>
    </submittedName>
</protein>
<organism evidence="1">
    <name type="scientific">Bactrocera dorsalis</name>
    <name type="common">Oriental fruit fly</name>
    <name type="synonym">Dacus dorsalis</name>
    <dbReference type="NCBI Taxonomy" id="27457"/>
    <lineage>
        <taxon>Eukaryota</taxon>
        <taxon>Metazoa</taxon>
        <taxon>Ecdysozoa</taxon>
        <taxon>Arthropoda</taxon>
        <taxon>Hexapoda</taxon>
        <taxon>Insecta</taxon>
        <taxon>Pterygota</taxon>
        <taxon>Neoptera</taxon>
        <taxon>Endopterygota</taxon>
        <taxon>Diptera</taxon>
        <taxon>Brachycera</taxon>
        <taxon>Muscomorpha</taxon>
        <taxon>Tephritoidea</taxon>
        <taxon>Tephritidae</taxon>
        <taxon>Bactrocera</taxon>
        <taxon>Bactrocera</taxon>
    </lineage>
</organism>
<dbReference type="EMBL" id="GAKP01023006">
    <property type="protein sequence ID" value="JAC35948.1"/>
    <property type="molecule type" value="Transcribed_RNA"/>
</dbReference>
<name>A0A034V321_BACDO</name>
<sequence length="121" mass="14162">THSTMIEIARDLAQENSTSPGDEIFNAVRQYVYNKTIQSVTEEKLADVFSTTGDTRKLYKHKIEVNQNKVLSYHNKKRQGIIYKKGDIIQVYSKTHRRNKNLKQCTKHIVEEHRGDTLLTW</sequence>
<dbReference type="AlphaFoldDB" id="A0A034V321"/>
<accession>A0A034V321</accession>
<proteinExistence type="predicted"/>
<feature type="non-terminal residue" evidence="1">
    <location>
        <position position="1"/>
    </location>
</feature>
<reference evidence="1" key="1">
    <citation type="journal article" date="2014" name="BMC Genomics">
        <title>Characterizing the developmental transcriptome of the oriental fruit fly, Bactrocera dorsalis (Diptera: Tephritidae) through comparative genomic analysis with Drosophila melanogaster utilizing modENCODE datasets.</title>
        <authorList>
            <person name="Geib S.M."/>
            <person name="Calla B."/>
            <person name="Hall B."/>
            <person name="Hou S."/>
            <person name="Manoukis N.C."/>
        </authorList>
    </citation>
    <scope>NUCLEOTIDE SEQUENCE</scope>
    <source>
        <strain evidence="1">Punador</strain>
    </source>
</reference>
<evidence type="ECO:0000313" key="1">
    <source>
        <dbReference type="EMBL" id="JAC35948.1"/>
    </source>
</evidence>